<reference evidence="2 3" key="1">
    <citation type="submission" date="2018-12" db="EMBL/GenBank/DDBJ databases">
        <title>The Batch Genome Submission of Enterobacter spp. strains.</title>
        <authorList>
            <person name="Wei L."/>
            <person name="Wu W."/>
            <person name="Lin J."/>
            <person name="Zhang X."/>
            <person name="Feng Y."/>
            <person name="Zong Z."/>
        </authorList>
    </citation>
    <scope>NUCLEOTIDE SEQUENCE [LARGE SCALE GENOMIC DNA]</scope>
    <source>
        <strain evidence="2 3">SCEM020047</strain>
    </source>
</reference>
<sequence>MPPSLLSGGCSHPTIFPFLPIIDLFRVTSFALALIIKAVALMGVISYGTAACRTEPSAWRDVEPGRVCE</sequence>
<evidence type="ECO:0000256" key="1">
    <source>
        <dbReference type="SAM" id="Phobius"/>
    </source>
</evidence>
<accession>A0A9Q7NUM9</accession>
<keyword evidence="1" id="KW-0812">Transmembrane</keyword>
<dbReference type="Proteomes" id="UP000282263">
    <property type="component" value="Unassembled WGS sequence"/>
</dbReference>
<keyword evidence="1" id="KW-0472">Membrane</keyword>
<comment type="caution">
    <text evidence="2">The sequence shown here is derived from an EMBL/GenBank/DDBJ whole genome shotgun (WGS) entry which is preliminary data.</text>
</comment>
<evidence type="ECO:0000313" key="3">
    <source>
        <dbReference type="Proteomes" id="UP000282263"/>
    </source>
</evidence>
<name>A0A9Q7NUM9_9ENTR</name>
<feature type="transmembrane region" description="Helical" evidence="1">
    <location>
        <begin position="27"/>
        <end position="50"/>
    </location>
</feature>
<proteinExistence type="predicted"/>
<evidence type="ECO:0000313" key="2">
    <source>
        <dbReference type="EMBL" id="RTQ26395.1"/>
    </source>
</evidence>
<protein>
    <submittedName>
        <fullName evidence="2">Uncharacterized protein</fullName>
    </submittedName>
</protein>
<organism evidence="2 3">
    <name type="scientific">Enterobacter mori</name>
    <dbReference type="NCBI Taxonomy" id="539813"/>
    <lineage>
        <taxon>Bacteria</taxon>
        <taxon>Pseudomonadati</taxon>
        <taxon>Pseudomonadota</taxon>
        <taxon>Gammaproteobacteria</taxon>
        <taxon>Enterobacterales</taxon>
        <taxon>Enterobacteriaceae</taxon>
        <taxon>Enterobacter</taxon>
    </lineage>
</organism>
<dbReference type="EMBL" id="RXPP01000003">
    <property type="protein sequence ID" value="RTQ26395.1"/>
    <property type="molecule type" value="Genomic_DNA"/>
</dbReference>
<gene>
    <name evidence="2" type="ORF">EKN29_04450</name>
</gene>
<dbReference type="AlphaFoldDB" id="A0A9Q7NUM9"/>
<keyword evidence="1" id="KW-1133">Transmembrane helix</keyword>